<evidence type="ECO:0000313" key="2">
    <source>
        <dbReference type="Proteomes" id="UP000241107"/>
    </source>
</evidence>
<reference evidence="1 2" key="1">
    <citation type="submission" date="2018-03" db="EMBL/GenBank/DDBJ databases">
        <title>Candida pseudohaemulonii genome assembly and annotation.</title>
        <authorList>
            <person name="Munoz J.F."/>
            <person name="Gade L.G."/>
            <person name="Chow N.A."/>
            <person name="Litvintseva A.P."/>
            <person name="Loparev V.N."/>
            <person name="Cuomo C.A."/>
        </authorList>
    </citation>
    <scope>NUCLEOTIDE SEQUENCE [LARGE SCALE GENOMIC DNA]</scope>
    <source>
        <strain evidence="1 2">B12108</strain>
    </source>
</reference>
<comment type="caution">
    <text evidence="1">The sequence shown here is derived from an EMBL/GenBank/DDBJ whole genome shotgun (WGS) entry which is preliminary data.</text>
</comment>
<proteinExistence type="predicted"/>
<sequence>MSLLARTALYFKYAVAAKFRLTPAPINVEEVKFIYDSFGKLGTVEYFEADKAKHTDPHLFEPFVTVLLNPTEQFSQLDPLSGVDSTIAPTGSELRQEQGKLRQKLQNLIGLPRYSYVENDKKYFGSEVQVPFKHSLLPKALHLEYKMSTSTISSPFVYLEEGNPADVAPLIRHNFQKYHKFQPLFVESGLHGLHLIGAGPRRRRRSNRRYYAYG</sequence>
<dbReference type="AlphaFoldDB" id="A0A2P7YCT8"/>
<gene>
    <name evidence="1" type="ORF">C7M61_005124</name>
</gene>
<organism evidence="1 2">
    <name type="scientific">Candidozyma pseudohaemuli</name>
    <dbReference type="NCBI Taxonomy" id="418784"/>
    <lineage>
        <taxon>Eukaryota</taxon>
        <taxon>Fungi</taxon>
        <taxon>Dikarya</taxon>
        <taxon>Ascomycota</taxon>
        <taxon>Saccharomycotina</taxon>
        <taxon>Pichiomycetes</taxon>
        <taxon>Metschnikowiaceae</taxon>
        <taxon>Candidozyma</taxon>
    </lineage>
</organism>
<dbReference type="Proteomes" id="UP000241107">
    <property type="component" value="Unassembled WGS sequence"/>
</dbReference>
<protein>
    <submittedName>
        <fullName evidence="1">Uncharacterized protein</fullName>
    </submittedName>
</protein>
<name>A0A2P7YCT8_9ASCO</name>
<dbReference type="EMBL" id="PYFQ01000022">
    <property type="protein sequence ID" value="PSK33780.1"/>
    <property type="molecule type" value="Genomic_DNA"/>
</dbReference>
<dbReference type="GeneID" id="36568511"/>
<accession>A0A2P7YCT8</accession>
<dbReference type="VEuPathDB" id="FungiDB:C7M61_005124"/>
<evidence type="ECO:0000313" key="1">
    <source>
        <dbReference type="EMBL" id="PSK33780.1"/>
    </source>
</evidence>
<dbReference type="OrthoDB" id="4076672at2759"/>
<dbReference type="RefSeq" id="XP_024711356.1">
    <property type="nucleotide sequence ID" value="XM_024860435.1"/>
</dbReference>
<keyword evidence="2" id="KW-1185">Reference proteome</keyword>